<keyword evidence="12" id="KW-1185">Reference proteome</keyword>
<dbReference type="PANTHER" id="PTHR31375">
    <property type="match status" value="1"/>
</dbReference>
<dbReference type="Proteomes" id="UP000236161">
    <property type="component" value="Unassembled WGS sequence"/>
</dbReference>
<evidence type="ECO:0000256" key="1">
    <source>
        <dbReference type="ARBA" id="ARBA00004191"/>
    </source>
</evidence>
<dbReference type="OrthoDB" id="187139at2759"/>
<dbReference type="InterPro" id="IPR012334">
    <property type="entry name" value="Pectin_lyas_fold"/>
</dbReference>
<name>A0A2I0BFJ1_9ASPA</name>
<feature type="signal peptide" evidence="10">
    <location>
        <begin position="1"/>
        <end position="24"/>
    </location>
</feature>
<feature type="compositionally biased region" description="Gly residues" evidence="9">
    <location>
        <begin position="55"/>
        <end position="70"/>
    </location>
</feature>
<evidence type="ECO:0000256" key="6">
    <source>
        <dbReference type="ARBA" id="ARBA00023295"/>
    </source>
</evidence>
<evidence type="ECO:0000313" key="11">
    <source>
        <dbReference type="EMBL" id="PKA66577.1"/>
    </source>
</evidence>
<keyword evidence="10" id="KW-0732">Signal</keyword>
<gene>
    <name evidence="11" type="ORF">AXF42_Ash003231</name>
</gene>
<evidence type="ECO:0000256" key="4">
    <source>
        <dbReference type="ARBA" id="ARBA00022525"/>
    </source>
</evidence>
<comment type="subcellular location">
    <subcellularLocation>
        <location evidence="1">Secreted</location>
        <location evidence="1">Cell wall</location>
    </subcellularLocation>
</comment>
<dbReference type="EC" id="3.2.1.15" evidence="11"/>
<reference evidence="11 12" key="1">
    <citation type="journal article" date="2017" name="Nature">
        <title>The Apostasia genome and the evolution of orchids.</title>
        <authorList>
            <person name="Zhang G.Q."/>
            <person name="Liu K.W."/>
            <person name="Li Z."/>
            <person name="Lohaus R."/>
            <person name="Hsiao Y.Y."/>
            <person name="Niu S.C."/>
            <person name="Wang J.Y."/>
            <person name="Lin Y.C."/>
            <person name="Xu Q."/>
            <person name="Chen L.J."/>
            <person name="Yoshida K."/>
            <person name="Fujiwara S."/>
            <person name="Wang Z.W."/>
            <person name="Zhang Y.Q."/>
            <person name="Mitsuda N."/>
            <person name="Wang M."/>
            <person name="Liu G.H."/>
            <person name="Pecoraro L."/>
            <person name="Huang H.X."/>
            <person name="Xiao X.J."/>
            <person name="Lin M."/>
            <person name="Wu X.Y."/>
            <person name="Wu W.L."/>
            <person name="Chen Y.Y."/>
            <person name="Chang S.B."/>
            <person name="Sakamoto S."/>
            <person name="Ohme-Takagi M."/>
            <person name="Yagi M."/>
            <person name="Zeng S.J."/>
            <person name="Shen C.Y."/>
            <person name="Yeh C.M."/>
            <person name="Luo Y.B."/>
            <person name="Tsai W.C."/>
            <person name="Van de Peer Y."/>
            <person name="Liu Z.J."/>
        </authorList>
    </citation>
    <scope>NUCLEOTIDE SEQUENCE [LARGE SCALE GENOMIC DNA]</scope>
    <source>
        <strain evidence="12">cv. Shenzhen</strain>
        <tissue evidence="11">Stem</tissue>
    </source>
</reference>
<evidence type="ECO:0000256" key="5">
    <source>
        <dbReference type="ARBA" id="ARBA00022801"/>
    </source>
</evidence>
<evidence type="ECO:0000256" key="8">
    <source>
        <dbReference type="RuleBase" id="RU361169"/>
    </source>
</evidence>
<keyword evidence="6 8" id="KW-0326">Glycosidase</keyword>
<protein>
    <submittedName>
        <fullName evidence="11">Polygalacturonase</fullName>
        <ecNumber evidence="11">3.2.1.15</ecNumber>
    </submittedName>
</protein>
<evidence type="ECO:0000256" key="2">
    <source>
        <dbReference type="ARBA" id="ARBA00008834"/>
    </source>
</evidence>
<keyword evidence="3" id="KW-0134">Cell wall</keyword>
<evidence type="ECO:0000256" key="7">
    <source>
        <dbReference type="ARBA" id="ARBA00023316"/>
    </source>
</evidence>
<sequence length="495" mass="53957">MATLFRIKGLVLLLLVVLMLVCSGIDFCEGRRGRHWRQRRLPTSSALAKRKGKGKSTGGGHGGRKGGGSSKGSIPSPNPSSSPSSNHSSAYNVLDFGAKGDGVTDDTKAFEAAWAAACKEEASTLKVPSTYTFLVGPISFSGPYCQPNIIFQLDGSIVAPTNPKVWSPGPLWWMEFTKLKGITIQGRGSVDGRGSIWWTQSEIDVDPACSTCLQISVVLGTKLPSIKPTAVRFYGSYNVTVTGIMIQNSPQCHLKFDNCEAVHVFNMSVSSPGSSLNTDGIHLQNSKDVSIHHCNLSCGHFFLLSYEYEYNTSTLEFTWLFHCSSPRFSIGGLGRDRTRACVSNVTVQNVNMYGTMTGVRIKTWQGGSGSVENIRFSNIRVSEVQTPIVIDQFYCDRIACKNQTSAVELSGIAYESIKGTFTVKPMHFACSDGAPCSGISLNEIELLPLQERYHMYDSFCWQAFGELYTPTIPPILCLQSGKPASSRILSDHDLC</sequence>
<dbReference type="Pfam" id="PF00295">
    <property type="entry name" value="Glyco_hydro_28"/>
    <property type="match status" value="1"/>
</dbReference>
<dbReference type="SMART" id="SM00710">
    <property type="entry name" value="PbH1"/>
    <property type="match status" value="3"/>
</dbReference>
<dbReference type="Gene3D" id="2.160.20.10">
    <property type="entry name" value="Single-stranded right-handed beta-helix, Pectin lyase-like"/>
    <property type="match status" value="1"/>
</dbReference>
<dbReference type="AlphaFoldDB" id="A0A2I0BFJ1"/>
<organism evidence="11 12">
    <name type="scientific">Apostasia shenzhenica</name>
    <dbReference type="NCBI Taxonomy" id="1088818"/>
    <lineage>
        <taxon>Eukaryota</taxon>
        <taxon>Viridiplantae</taxon>
        <taxon>Streptophyta</taxon>
        <taxon>Embryophyta</taxon>
        <taxon>Tracheophyta</taxon>
        <taxon>Spermatophyta</taxon>
        <taxon>Magnoliopsida</taxon>
        <taxon>Liliopsida</taxon>
        <taxon>Asparagales</taxon>
        <taxon>Orchidaceae</taxon>
        <taxon>Apostasioideae</taxon>
        <taxon>Apostasia</taxon>
    </lineage>
</organism>
<evidence type="ECO:0000256" key="3">
    <source>
        <dbReference type="ARBA" id="ARBA00022512"/>
    </source>
</evidence>
<feature type="region of interest" description="Disordered" evidence="9">
    <location>
        <begin position="38"/>
        <end position="87"/>
    </location>
</feature>
<feature type="chain" id="PRO_5014148554" evidence="10">
    <location>
        <begin position="25"/>
        <end position="495"/>
    </location>
</feature>
<evidence type="ECO:0000256" key="10">
    <source>
        <dbReference type="SAM" id="SignalP"/>
    </source>
</evidence>
<accession>A0A2I0BFJ1</accession>
<keyword evidence="7" id="KW-0961">Cell wall biogenesis/degradation</keyword>
<feature type="compositionally biased region" description="Low complexity" evidence="9">
    <location>
        <begin position="71"/>
        <end position="87"/>
    </location>
</feature>
<dbReference type="EMBL" id="KZ451885">
    <property type="protein sequence ID" value="PKA66577.1"/>
    <property type="molecule type" value="Genomic_DNA"/>
</dbReference>
<dbReference type="InterPro" id="IPR011050">
    <property type="entry name" value="Pectin_lyase_fold/virulence"/>
</dbReference>
<dbReference type="GO" id="GO:0005975">
    <property type="term" value="P:carbohydrate metabolic process"/>
    <property type="evidence" value="ECO:0007669"/>
    <property type="project" value="InterPro"/>
</dbReference>
<proteinExistence type="inferred from homology"/>
<evidence type="ECO:0000256" key="9">
    <source>
        <dbReference type="SAM" id="MobiDB-lite"/>
    </source>
</evidence>
<comment type="similarity">
    <text evidence="2 8">Belongs to the glycosyl hydrolase 28 family.</text>
</comment>
<keyword evidence="5 8" id="KW-0378">Hydrolase</keyword>
<dbReference type="GO" id="GO:0071555">
    <property type="term" value="P:cell wall organization"/>
    <property type="evidence" value="ECO:0007669"/>
    <property type="project" value="UniProtKB-KW"/>
</dbReference>
<evidence type="ECO:0000313" key="12">
    <source>
        <dbReference type="Proteomes" id="UP000236161"/>
    </source>
</evidence>
<keyword evidence="4" id="KW-0964">Secreted</keyword>
<dbReference type="GO" id="GO:0004650">
    <property type="term" value="F:polygalacturonase activity"/>
    <property type="evidence" value="ECO:0007669"/>
    <property type="project" value="UniProtKB-EC"/>
</dbReference>
<dbReference type="STRING" id="1088818.A0A2I0BFJ1"/>
<dbReference type="InterPro" id="IPR000743">
    <property type="entry name" value="Glyco_hydro_28"/>
</dbReference>
<dbReference type="SUPFAM" id="SSF51126">
    <property type="entry name" value="Pectin lyase-like"/>
    <property type="match status" value="1"/>
</dbReference>
<dbReference type="InterPro" id="IPR006626">
    <property type="entry name" value="PbH1"/>
</dbReference>